<gene>
    <name evidence="12" type="ORF">PEVE_00000128</name>
</gene>
<keyword evidence="2" id="KW-1003">Cell membrane</keyword>
<evidence type="ECO:0000313" key="12">
    <source>
        <dbReference type="EMBL" id="CAH3014458.1"/>
    </source>
</evidence>
<evidence type="ECO:0000256" key="7">
    <source>
        <dbReference type="ARBA" id="ARBA00023170"/>
    </source>
</evidence>
<comment type="caution">
    <text evidence="12">The sequence shown here is derived from an EMBL/GenBank/DDBJ whole genome shotgun (WGS) entry which is preliminary data.</text>
</comment>
<keyword evidence="4 10" id="KW-1133">Transmembrane helix</keyword>
<keyword evidence="7 9" id="KW-0675">Receptor</keyword>
<feature type="transmembrane region" description="Helical" evidence="10">
    <location>
        <begin position="39"/>
        <end position="60"/>
    </location>
</feature>
<comment type="subcellular location">
    <subcellularLocation>
        <location evidence="1">Cell membrane</location>
        <topology evidence="1">Multi-pass membrane protein</topology>
    </subcellularLocation>
</comment>
<dbReference type="SUPFAM" id="SSF81321">
    <property type="entry name" value="Family A G protein-coupled receptor-like"/>
    <property type="match status" value="1"/>
</dbReference>
<feature type="transmembrane region" description="Helical" evidence="10">
    <location>
        <begin position="113"/>
        <end position="137"/>
    </location>
</feature>
<dbReference type="PROSITE" id="PS00237">
    <property type="entry name" value="G_PROTEIN_RECEP_F1_1"/>
    <property type="match status" value="1"/>
</dbReference>
<sequence length="290" mass="32604">MEDWFYYIGWILSVATAVGNGFIVLLIAKRTRLRSSSNWLVLSLALADFGVGVCLFPSGYLCGKIACNMRVYMASFWFFTHSSVTNLCTLTWDRYIAIVHPFKYITCMTARRPGIAIALAWSVPFAISLSLALGMYAASSPTAWKILRLMGVSAFDISACVLLFYLISRLLFVARRKAQEMSVIRRNDAFIELRNPSSVECISSCRPKKPKTKLFLTTIVTFFLGCHAVINSFVLYMTVSSDISNFNLFSAILVLMLVINSAVNPLVYAFLKQDIKRELKLLVCGVRERN</sequence>
<evidence type="ECO:0000256" key="10">
    <source>
        <dbReference type="SAM" id="Phobius"/>
    </source>
</evidence>
<dbReference type="InterPro" id="IPR000276">
    <property type="entry name" value="GPCR_Rhodpsn"/>
</dbReference>
<reference evidence="12 13" key="1">
    <citation type="submission" date="2022-05" db="EMBL/GenBank/DDBJ databases">
        <authorList>
            <consortium name="Genoscope - CEA"/>
            <person name="William W."/>
        </authorList>
    </citation>
    <scope>NUCLEOTIDE SEQUENCE [LARGE SCALE GENOMIC DNA]</scope>
</reference>
<dbReference type="Pfam" id="PF00001">
    <property type="entry name" value="7tm_1"/>
    <property type="match status" value="1"/>
</dbReference>
<keyword evidence="8 9" id="KW-0807">Transducer</keyword>
<feature type="domain" description="G-protein coupled receptors family 1 profile" evidence="11">
    <location>
        <begin position="19"/>
        <end position="268"/>
    </location>
</feature>
<protein>
    <recommendedName>
        <fullName evidence="11">G-protein coupled receptors family 1 profile domain-containing protein</fullName>
    </recommendedName>
</protein>
<keyword evidence="13" id="KW-1185">Reference proteome</keyword>
<feature type="transmembrane region" description="Helical" evidence="10">
    <location>
        <begin position="149"/>
        <end position="172"/>
    </location>
</feature>
<name>A0ABN8LBL0_9CNID</name>
<comment type="similarity">
    <text evidence="9">Belongs to the G-protein coupled receptor 1 family.</text>
</comment>
<evidence type="ECO:0000256" key="6">
    <source>
        <dbReference type="ARBA" id="ARBA00023136"/>
    </source>
</evidence>
<feature type="transmembrane region" description="Helical" evidence="10">
    <location>
        <begin position="214"/>
        <end position="236"/>
    </location>
</feature>
<evidence type="ECO:0000256" key="5">
    <source>
        <dbReference type="ARBA" id="ARBA00023040"/>
    </source>
</evidence>
<evidence type="ECO:0000256" key="3">
    <source>
        <dbReference type="ARBA" id="ARBA00022692"/>
    </source>
</evidence>
<keyword evidence="6 10" id="KW-0472">Membrane</keyword>
<feature type="transmembrane region" description="Helical" evidence="10">
    <location>
        <begin position="248"/>
        <end position="271"/>
    </location>
</feature>
<keyword evidence="5 9" id="KW-0297">G-protein coupled receptor</keyword>
<feature type="transmembrane region" description="Helical" evidence="10">
    <location>
        <begin position="72"/>
        <end position="92"/>
    </location>
</feature>
<evidence type="ECO:0000256" key="2">
    <source>
        <dbReference type="ARBA" id="ARBA00022475"/>
    </source>
</evidence>
<evidence type="ECO:0000313" key="13">
    <source>
        <dbReference type="Proteomes" id="UP001159427"/>
    </source>
</evidence>
<evidence type="ECO:0000256" key="8">
    <source>
        <dbReference type="ARBA" id="ARBA00023224"/>
    </source>
</evidence>
<dbReference type="Gene3D" id="1.20.1070.10">
    <property type="entry name" value="Rhodopsin 7-helix transmembrane proteins"/>
    <property type="match status" value="1"/>
</dbReference>
<organism evidence="12 13">
    <name type="scientific">Porites evermanni</name>
    <dbReference type="NCBI Taxonomy" id="104178"/>
    <lineage>
        <taxon>Eukaryota</taxon>
        <taxon>Metazoa</taxon>
        <taxon>Cnidaria</taxon>
        <taxon>Anthozoa</taxon>
        <taxon>Hexacorallia</taxon>
        <taxon>Scleractinia</taxon>
        <taxon>Fungiina</taxon>
        <taxon>Poritidae</taxon>
        <taxon>Porites</taxon>
    </lineage>
</organism>
<accession>A0ABN8LBL0</accession>
<dbReference type="PROSITE" id="PS50262">
    <property type="entry name" value="G_PROTEIN_RECEP_F1_2"/>
    <property type="match status" value="1"/>
</dbReference>
<evidence type="ECO:0000256" key="1">
    <source>
        <dbReference type="ARBA" id="ARBA00004651"/>
    </source>
</evidence>
<evidence type="ECO:0000256" key="9">
    <source>
        <dbReference type="RuleBase" id="RU000688"/>
    </source>
</evidence>
<keyword evidence="3 9" id="KW-0812">Transmembrane</keyword>
<feature type="transmembrane region" description="Helical" evidence="10">
    <location>
        <begin position="6"/>
        <end position="27"/>
    </location>
</feature>
<dbReference type="PANTHER" id="PTHR24249">
    <property type="entry name" value="HISTAMINE RECEPTOR-RELATED G-PROTEIN COUPLED RECEPTOR"/>
    <property type="match status" value="1"/>
</dbReference>
<dbReference type="InterPro" id="IPR017452">
    <property type="entry name" value="GPCR_Rhodpsn_7TM"/>
</dbReference>
<dbReference type="PANTHER" id="PTHR24249:SF372">
    <property type="entry name" value="G-PROTEIN COUPLED RECEPTORS FAMILY 1 PROFILE DOMAIN-CONTAINING PROTEIN"/>
    <property type="match status" value="1"/>
</dbReference>
<dbReference type="CDD" id="cd00637">
    <property type="entry name" value="7tm_classA_rhodopsin-like"/>
    <property type="match status" value="1"/>
</dbReference>
<dbReference type="InterPro" id="IPR050569">
    <property type="entry name" value="TAAR"/>
</dbReference>
<dbReference type="Proteomes" id="UP001159427">
    <property type="component" value="Unassembled WGS sequence"/>
</dbReference>
<dbReference type="EMBL" id="CALNXI010000010">
    <property type="protein sequence ID" value="CAH3014458.1"/>
    <property type="molecule type" value="Genomic_DNA"/>
</dbReference>
<proteinExistence type="inferred from homology"/>
<evidence type="ECO:0000259" key="11">
    <source>
        <dbReference type="PROSITE" id="PS50262"/>
    </source>
</evidence>
<evidence type="ECO:0000256" key="4">
    <source>
        <dbReference type="ARBA" id="ARBA00022989"/>
    </source>
</evidence>
<dbReference type="PRINTS" id="PR00237">
    <property type="entry name" value="GPCRRHODOPSN"/>
</dbReference>